<evidence type="ECO:0000313" key="3">
    <source>
        <dbReference type="Proteomes" id="UP001140094"/>
    </source>
</evidence>
<name>A0A9W8HNZ7_9FUNG</name>
<dbReference type="PANTHER" id="PTHR21568">
    <property type="entry name" value="TRNA PSEUDOURIDINE SYNTHASE PUS10"/>
    <property type="match status" value="1"/>
</dbReference>
<organism evidence="2 3">
    <name type="scientific">Coemansia guatemalensis</name>
    <dbReference type="NCBI Taxonomy" id="2761395"/>
    <lineage>
        <taxon>Eukaryota</taxon>
        <taxon>Fungi</taxon>
        <taxon>Fungi incertae sedis</taxon>
        <taxon>Zoopagomycota</taxon>
        <taxon>Kickxellomycotina</taxon>
        <taxon>Kickxellomycetes</taxon>
        <taxon>Kickxellales</taxon>
        <taxon>Kickxellaceae</taxon>
        <taxon>Coemansia</taxon>
    </lineage>
</organism>
<dbReference type="AlphaFoldDB" id="A0A9W8HNZ7"/>
<dbReference type="GO" id="GO:0009982">
    <property type="term" value="F:pseudouridine synthase activity"/>
    <property type="evidence" value="ECO:0007669"/>
    <property type="project" value="TreeGrafter"/>
</dbReference>
<evidence type="ECO:0000259" key="1">
    <source>
        <dbReference type="Pfam" id="PF21237"/>
    </source>
</evidence>
<accession>A0A9W8HNZ7</accession>
<dbReference type="Proteomes" id="UP001140094">
    <property type="component" value="Unassembled WGS sequence"/>
</dbReference>
<dbReference type="OrthoDB" id="271937at2759"/>
<sequence>MSVASEAVEKYLAIPGERYSSSQQIKQAAATIYEAGVCVLCTLRFIPIPLGPIYHSTPVGEIYQALEIPEPIGDTDNARLPCRACLGILDHGHVKQVVQRYKQQMYDADDIFITVELPKSIYIRHRAMQLFCGDSSAILDSGAIDVKETIRYMISERLSAACNVEMAGDSEMRVDIVFGHQESASEHLFLFNRDKSSVKLKTFRKKGVIMTTGDSKTAVLSELAACSEDEFRAHVSCPPPAVSSTAEVSMVTMKRSSLFVGGRYLKL</sequence>
<evidence type="ECO:0000313" key="2">
    <source>
        <dbReference type="EMBL" id="KAJ2795415.1"/>
    </source>
</evidence>
<protein>
    <recommendedName>
        <fullName evidence="1">Pus10 N-terminal eukaryotes domain-containing protein</fullName>
    </recommendedName>
</protein>
<dbReference type="InterPro" id="IPR048742">
    <property type="entry name" value="Pus10_N_euk"/>
</dbReference>
<reference evidence="2" key="1">
    <citation type="submission" date="2022-07" db="EMBL/GenBank/DDBJ databases">
        <title>Phylogenomic reconstructions and comparative analyses of Kickxellomycotina fungi.</title>
        <authorList>
            <person name="Reynolds N.K."/>
            <person name="Stajich J.E."/>
            <person name="Barry K."/>
            <person name="Grigoriev I.V."/>
            <person name="Crous P."/>
            <person name="Smith M.E."/>
        </authorList>
    </citation>
    <scope>NUCLEOTIDE SEQUENCE</scope>
    <source>
        <strain evidence="2">NRRL 1565</strain>
    </source>
</reference>
<dbReference type="GO" id="GO:0031119">
    <property type="term" value="P:tRNA pseudouridine synthesis"/>
    <property type="evidence" value="ECO:0007669"/>
    <property type="project" value="TreeGrafter"/>
</dbReference>
<keyword evidence="3" id="KW-1185">Reference proteome</keyword>
<gene>
    <name evidence="2" type="ORF">H4R20_005884</name>
</gene>
<dbReference type="PANTHER" id="PTHR21568:SF0">
    <property type="entry name" value="TRNA PSEUDOURIDINE SYNTHASE PUS10"/>
    <property type="match status" value="1"/>
</dbReference>
<dbReference type="InterPro" id="IPR039894">
    <property type="entry name" value="Pus10-like"/>
</dbReference>
<proteinExistence type="predicted"/>
<dbReference type="Pfam" id="PF21237">
    <property type="entry name" value="Pus10_N_euk"/>
    <property type="match status" value="1"/>
</dbReference>
<comment type="caution">
    <text evidence="2">The sequence shown here is derived from an EMBL/GenBank/DDBJ whole genome shotgun (WGS) entry which is preliminary data.</text>
</comment>
<feature type="domain" description="Pus10 N-terminal eukaryotes" evidence="1">
    <location>
        <begin position="82"/>
        <end position="248"/>
    </location>
</feature>
<dbReference type="EMBL" id="JANBUO010002202">
    <property type="protein sequence ID" value="KAJ2795415.1"/>
    <property type="molecule type" value="Genomic_DNA"/>
</dbReference>